<proteinExistence type="predicted"/>
<dbReference type="InterPro" id="IPR036770">
    <property type="entry name" value="Ankyrin_rpt-contain_sf"/>
</dbReference>
<feature type="repeat" description="ANK" evidence="3">
    <location>
        <begin position="508"/>
        <end position="540"/>
    </location>
</feature>
<dbReference type="InterPro" id="IPR002110">
    <property type="entry name" value="Ankyrin_rpt"/>
</dbReference>
<dbReference type="SMART" id="SM00248">
    <property type="entry name" value="ANK"/>
    <property type="match status" value="4"/>
</dbReference>
<keyword evidence="7" id="KW-1185">Reference proteome</keyword>
<dbReference type="OrthoDB" id="70519at2759"/>
<evidence type="ECO:0000256" key="2">
    <source>
        <dbReference type="ARBA" id="ARBA00023043"/>
    </source>
</evidence>
<keyword evidence="2 3" id="KW-0040">ANK repeat</keyword>
<evidence type="ECO:0000256" key="4">
    <source>
        <dbReference type="SAM" id="Coils"/>
    </source>
</evidence>
<gene>
    <name evidence="6" type="ORF">MCOR_41882</name>
</gene>
<evidence type="ECO:0000256" key="3">
    <source>
        <dbReference type="PROSITE-ProRule" id="PRU00023"/>
    </source>
</evidence>
<dbReference type="Gene3D" id="1.25.40.20">
    <property type="entry name" value="Ankyrin repeat-containing domain"/>
    <property type="match status" value="1"/>
</dbReference>
<dbReference type="PANTHER" id="PTHR24171">
    <property type="entry name" value="ANKYRIN REPEAT DOMAIN-CONTAINING PROTEIN 39-RELATED"/>
    <property type="match status" value="1"/>
</dbReference>
<keyword evidence="1" id="KW-0677">Repeat</keyword>
<evidence type="ECO:0000313" key="7">
    <source>
        <dbReference type="Proteomes" id="UP000507470"/>
    </source>
</evidence>
<accession>A0A6J8DLA1</accession>
<feature type="repeat" description="ANK" evidence="3">
    <location>
        <begin position="474"/>
        <end position="506"/>
    </location>
</feature>
<feature type="domain" description="DZIP3-like HEPN" evidence="5">
    <location>
        <begin position="2"/>
        <end position="83"/>
    </location>
</feature>
<feature type="coiled-coil region" evidence="4">
    <location>
        <begin position="81"/>
        <end position="108"/>
    </location>
</feature>
<dbReference type="PROSITE" id="PS50088">
    <property type="entry name" value="ANK_REPEAT"/>
    <property type="match status" value="3"/>
</dbReference>
<dbReference type="InterPro" id="IPR041249">
    <property type="entry name" value="HEPN_DZIP3"/>
</dbReference>
<dbReference type="Pfam" id="PF12796">
    <property type="entry name" value="Ank_2"/>
    <property type="match status" value="1"/>
</dbReference>
<sequence>MTPPSGGYDLLPPTIEVTPGADLARIKHYRNYLAHLDDGIIDIAFFTAAWTDITGAINRLRGQKLKEECDQLRTKPLDQTNQEIMIDIKRSNDEIKELKGLFENLKLSHLELKKSNEKVKKSHTLLQDKVATYQQDTVPWNVRAQFKSVLEKWKCKDEMFVNTRAATHVLNSLHDNSCVTITASSACRLQVYQDDTFDILSIFKTRVCNLLLPTMCLLRTEKQAIAELYLKSKALQIIDYYDLYDCFPLLYQLYQENPALDINQFFQNPFSVYEAQVNQLQKRGCYGKYCALALCVVFNNKVKEDMLTCDIDETTKNIIENYCETCKLDRSTSIISKKGFMSDCVVTWGQVVRYSTLPPIKWFMSDCVVTWGQCLKSCKLRRRNQPAYLRSSELTVRQCFYCCLVFTTYFLFLLSLLIELRPFKSARRCPNVLLREDIMKPWNERILQAAQTGKVKDVKMCLENKADIDYQDFLGRTALMYAAKYGHVEVCGVLIDTGCKIDASDRGIQWTALMWAARRGHVEVCGLLIDTGCKIDITDGGGRTALHLAAQYGHLHVTIYLVQQRGISPLVTTHEGETPYDLAAANLKNNPAMYQKNRKVLEYLQKDYNMDENINASDLSLSFQSSAFESIEEVERPIVAEDIQPYQFFETELSDGNSDDGRAIA</sequence>
<dbReference type="AlphaFoldDB" id="A0A6J8DLA1"/>
<dbReference type="EMBL" id="CACVKT020007544">
    <property type="protein sequence ID" value="CAC5408497.1"/>
    <property type="molecule type" value="Genomic_DNA"/>
</dbReference>
<dbReference type="Pfam" id="PF18738">
    <property type="entry name" value="HEPN_DZIP3"/>
    <property type="match status" value="1"/>
</dbReference>
<dbReference type="PROSITE" id="PS50297">
    <property type="entry name" value="ANK_REP_REGION"/>
    <property type="match status" value="2"/>
</dbReference>
<dbReference type="SUPFAM" id="SSF48403">
    <property type="entry name" value="Ankyrin repeat"/>
    <property type="match status" value="1"/>
</dbReference>
<protein>
    <recommendedName>
        <fullName evidence="5">DZIP3-like HEPN domain-containing protein</fullName>
    </recommendedName>
</protein>
<dbReference type="Proteomes" id="UP000507470">
    <property type="component" value="Unassembled WGS sequence"/>
</dbReference>
<dbReference type="Pfam" id="PF00023">
    <property type="entry name" value="Ank"/>
    <property type="match status" value="1"/>
</dbReference>
<reference evidence="6 7" key="1">
    <citation type="submission" date="2020-06" db="EMBL/GenBank/DDBJ databases">
        <authorList>
            <person name="Li R."/>
            <person name="Bekaert M."/>
        </authorList>
    </citation>
    <scope>NUCLEOTIDE SEQUENCE [LARGE SCALE GENOMIC DNA]</scope>
    <source>
        <strain evidence="7">wild</strain>
    </source>
</reference>
<evidence type="ECO:0000259" key="5">
    <source>
        <dbReference type="Pfam" id="PF18738"/>
    </source>
</evidence>
<evidence type="ECO:0000256" key="1">
    <source>
        <dbReference type="ARBA" id="ARBA00022737"/>
    </source>
</evidence>
<evidence type="ECO:0000313" key="6">
    <source>
        <dbReference type="EMBL" id="CAC5408497.1"/>
    </source>
</evidence>
<name>A0A6J8DLA1_MYTCO</name>
<organism evidence="6 7">
    <name type="scientific">Mytilus coruscus</name>
    <name type="common">Sea mussel</name>
    <dbReference type="NCBI Taxonomy" id="42192"/>
    <lineage>
        <taxon>Eukaryota</taxon>
        <taxon>Metazoa</taxon>
        <taxon>Spiralia</taxon>
        <taxon>Lophotrochozoa</taxon>
        <taxon>Mollusca</taxon>
        <taxon>Bivalvia</taxon>
        <taxon>Autobranchia</taxon>
        <taxon>Pteriomorphia</taxon>
        <taxon>Mytilida</taxon>
        <taxon>Mytiloidea</taxon>
        <taxon>Mytilidae</taxon>
        <taxon>Mytilinae</taxon>
        <taxon>Mytilus</taxon>
    </lineage>
</organism>
<keyword evidence="4" id="KW-0175">Coiled coil</keyword>
<feature type="repeat" description="ANK" evidence="3">
    <location>
        <begin position="541"/>
        <end position="574"/>
    </location>
</feature>